<feature type="binding site" evidence="5">
    <location>
        <begin position="206"/>
        <end position="210"/>
    </location>
    <ligand>
        <name>GTP</name>
        <dbReference type="ChEBI" id="CHEBI:37565"/>
    </ligand>
</feature>
<feature type="region of interest" description="Disordered" evidence="7">
    <location>
        <begin position="15"/>
        <end position="36"/>
    </location>
</feature>
<dbReference type="GO" id="GO:0005525">
    <property type="term" value="F:GTP binding"/>
    <property type="evidence" value="ECO:0007669"/>
    <property type="project" value="UniProtKB-KW"/>
</dbReference>
<dbReference type="PROSITE" id="PS51882">
    <property type="entry name" value="G_ALPHA"/>
    <property type="match status" value="1"/>
</dbReference>
<dbReference type="SMART" id="SM00275">
    <property type="entry name" value="G_alpha"/>
    <property type="match status" value="1"/>
</dbReference>
<feature type="compositionally biased region" description="Polar residues" evidence="7">
    <location>
        <begin position="23"/>
        <end position="36"/>
    </location>
</feature>
<dbReference type="InterPro" id="IPR001019">
    <property type="entry name" value="Gprotein_alpha_su"/>
</dbReference>
<dbReference type="GO" id="GO:0046872">
    <property type="term" value="F:metal ion binding"/>
    <property type="evidence" value="ECO:0007669"/>
    <property type="project" value="UniProtKB-KW"/>
</dbReference>
<dbReference type="GO" id="GO:0001664">
    <property type="term" value="F:G protein-coupled receptor binding"/>
    <property type="evidence" value="ECO:0007669"/>
    <property type="project" value="TreeGrafter"/>
</dbReference>
<evidence type="ECO:0000256" key="7">
    <source>
        <dbReference type="SAM" id="MobiDB-lite"/>
    </source>
</evidence>
<dbReference type="GO" id="GO:0007188">
    <property type="term" value="P:adenylate cyclase-modulating G protein-coupled receptor signaling pathway"/>
    <property type="evidence" value="ECO:0007669"/>
    <property type="project" value="TreeGrafter"/>
</dbReference>
<evidence type="ECO:0000256" key="6">
    <source>
        <dbReference type="PIRSR" id="PIRSR601019-2"/>
    </source>
</evidence>
<sequence length="384" mass="45576">MRRLSKLVGQLSISEEEEKPPQTLRQDVNPSSASSSINKHQRTIIFLGCGGSGKSSIMRAIHPIPEFLSLKLIDYMYENILNIPTFILGTDFGKELKKRKNQEFFENEFNHHSLMIYMAKTASIWDEEFAKKIYSMWWDPGFQKFVFERRSSFAYMDAVHYFIQQRNFKRIMRSGFHPCREDTFYCMIKTTGFVEISYRSGYVCVDSGGQRTERKKWPIHLQYEEGKVICFVVSLSEFDELCYEDDVTNRYEEGLSNWDTWYHNELVQKLPIYIIFNKMDVLERKVKNGIKFSDYVKSYDGDDNDPEAISEFIIQRYLEIDTFFNRVVKHFKISANNFDQCVNTINEIFHIDERYFGIHDFRRIVEHLLVGLKEMEQSRIQSSH</sequence>
<keyword evidence="9" id="KW-1185">Reference proteome</keyword>
<dbReference type="Gene3D" id="1.10.400.10">
    <property type="entry name" value="GI Alpha 1, domain 2-like"/>
    <property type="match status" value="1"/>
</dbReference>
<dbReference type="GO" id="GO:0005737">
    <property type="term" value="C:cytoplasm"/>
    <property type="evidence" value="ECO:0007669"/>
    <property type="project" value="TreeGrafter"/>
</dbReference>
<dbReference type="FunFam" id="3.40.50.300:FF:000692">
    <property type="entry name" value="Guanine nucleotide-binding protein subunit alpha"/>
    <property type="match status" value="1"/>
</dbReference>
<feature type="binding site" evidence="6">
    <location>
        <position position="55"/>
    </location>
    <ligand>
        <name>Mg(2+)</name>
        <dbReference type="ChEBI" id="CHEBI:18420"/>
    </ligand>
</feature>
<evidence type="ECO:0000256" key="4">
    <source>
        <dbReference type="ARBA" id="ARBA00023224"/>
    </source>
</evidence>
<protein>
    <submittedName>
        <fullName evidence="8">Predicted protein</fullName>
    </submittedName>
</protein>
<dbReference type="GeneID" id="8859338"/>
<dbReference type="OrthoDB" id="5817230at2759"/>
<dbReference type="eggNOG" id="KOG0085">
    <property type="taxonomic scope" value="Eukaryota"/>
</dbReference>
<dbReference type="EMBL" id="GG738860">
    <property type="protein sequence ID" value="EFC46032.1"/>
    <property type="molecule type" value="Genomic_DNA"/>
</dbReference>
<feature type="binding site" evidence="5">
    <location>
        <position position="335"/>
    </location>
    <ligand>
        <name>GTP</name>
        <dbReference type="ChEBI" id="CHEBI:37565"/>
    </ligand>
</feature>
<evidence type="ECO:0000313" key="9">
    <source>
        <dbReference type="Proteomes" id="UP000006671"/>
    </source>
</evidence>
<keyword evidence="3 5" id="KW-0342">GTP-binding</keyword>
<dbReference type="KEGG" id="ngr:NAEGRDRAFT_66027"/>
<dbReference type="InterPro" id="IPR011025">
    <property type="entry name" value="GproteinA_insert"/>
</dbReference>
<dbReference type="RefSeq" id="XP_002678776.1">
    <property type="nucleotide sequence ID" value="XM_002678730.1"/>
</dbReference>
<dbReference type="Gene3D" id="3.40.50.300">
    <property type="entry name" value="P-loop containing nucleotide triphosphate hydrolases"/>
    <property type="match status" value="1"/>
</dbReference>
<dbReference type="SUPFAM" id="SSF47895">
    <property type="entry name" value="Transducin (alpha subunit), insertion domain"/>
    <property type="match status" value="1"/>
</dbReference>
<dbReference type="GO" id="GO:0003924">
    <property type="term" value="F:GTPase activity"/>
    <property type="evidence" value="ECO:0007669"/>
    <property type="project" value="InterPro"/>
</dbReference>
<dbReference type="InParanoid" id="D2VAY9"/>
<keyword evidence="4" id="KW-0807">Transducer</keyword>
<dbReference type="AlphaFoldDB" id="D2VAY9"/>
<dbReference type="PANTHER" id="PTHR10218">
    <property type="entry name" value="GTP-BINDING PROTEIN ALPHA SUBUNIT"/>
    <property type="match status" value="1"/>
</dbReference>
<reference evidence="8 9" key="1">
    <citation type="journal article" date="2010" name="Cell">
        <title>The genome of Naegleria gruberi illuminates early eukaryotic versatility.</title>
        <authorList>
            <person name="Fritz-Laylin L.K."/>
            <person name="Prochnik S.E."/>
            <person name="Ginger M.L."/>
            <person name="Dacks J.B."/>
            <person name="Carpenter M.L."/>
            <person name="Field M.C."/>
            <person name="Kuo A."/>
            <person name="Paredez A."/>
            <person name="Chapman J."/>
            <person name="Pham J."/>
            <person name="Shu S."/>
            <person name="Neupane R."/>
            <person name="Cipriano M."/>
            <person name="Mancuso J."/>
            <person name="Tu H."/>
            <person name="Salamov A."/>
            <person name="Lindquist E."/>
            <person name="Shapiro H."/>
            <person name="Lucas S."/>
            <person name="Grigoriev I.V."/>
            <person name="Cande W.Z."/>
            <person name="Fulton C."/>
            <person name="Rokhsar D.S."/>
            <person name="Dawson S.C."/>
        </authorList>
    </citation>
    <scope>NUCLEOTIDE SEQUENCE [LARGE SCALE GENOMIC DNA]</scope>
    <source>
        <strain evidence="8 9">NEG-M</strain>
    </source>
</reference>
<feature type="binding site" evidence="5">
    <location>
        <begin position="277"/>
        <end position="280"/>
    </location>
    <ligand>
        <name>GTP</name>
        <dbReference type="ChEBI" id="CHEBI:37565"/>
    </ligand>
</feature>
<dbReference type="InterPro" id="IPR027417">
    <property type="entry name" value="P-loop_NTPase"/>
</dbReference>
<proteinExistence type="predicted"/>
<dbReference type="GO" id="GO:0005834">
    <property type="term" value="C:heterotrimeric G-protein complex"/>
    <property type="evidence" value="ECO:0007669"/>
    <property type="project" value="TreeGrafter"/>
</dbReference>
<keyword evidence="1 6" id="KW-0479">Metal-binding</keyword>
<dbReference type="STRING" id="5762.D2VAY9"/>
<dbReference type="Proteomes" id="UP000006671">
    <property type="component" value="Unassembled WGS sequence"/>
</dbReference>
<keyword evidence="2 5" id="KW-0547">Nucleotide-binding</keyword>
<evidence type="ECO:0000256" key="3">
    <source>
        <dbReference type="ARBA" id="ARBA00023134"/>
    </source>
</evidence>
<evidence type="ECO:0000256" key="5">
    <source>
        <dbReference type="PIRSR" id="PIRSR601019-1"/>
    </source>
</evidence>
<dbReference type="PRINTS" id="PR00318">
    <property type="entry name" value="GPROTEINA"/>
</dbReference>
<keyword evidence="6" id="KW-0460">Magnesium</keyword>
<evidence type="ECO:0000313" key="8">
    <source>
        <dbReference type="EMBL" id="EFC46032.1"/>
    </source>
</evidence>
<dbReference type="Pfam" id="PF00503">
    <property type="entry name" value="G-alpha"/>
    <property type="match status" value="1"/>
</dbReference>
<dbReference type="SUPFAM" id="SSF52540">
    <property type="entry name" value="P-loop containing nucleoside triphosphate hydrolases"/>
    <property type="match status" value="1"/>
</dbReference>
<dbReference type="GO" id="GO:0031683">
    <property type="term" value="F:G-protein beta/gamma-subunit complex binding"/>
    <property type="evidence" value="ECO:0007669"/>
    <property type="project" value="InterPro"/>
</dbReference>
<organism evidence="9">
    <name type="scientific">Naegleria gruberi</name>
    <name type="common">Amoeba</name>
    <dbReference type="NCBI Taxonomy" id="5762"/>
    <lineage>
        <taxon>Eukaryota</taxon>
        <taxon>Discoba</taxon>
        <taxon>Heterolobosea</taxon>
        <taxon>Tetramitia</taxon>
        <taxon>Eutetramitia</taxon>
        <taxon>Vahlkampfiidae</taxon>
        <taxon>Naegleria</taxon>
    </lineage>
</organism>
<accession>D2VAY9</accession>
<evidence type="ECO:0000256" key="1">
    <source>
        <dbReference type="ARBA" id="ARBA00022723"/>
    </source>
</evidence>
<dbReference type="VEuPathDB" id="AmoebaDB:NAEGRDRAFT_66027"/>
<gene>
    <name evidence="8" type="ORF">NAEGRDRAFT_66027</name>
</gene>
<name>D2VAY9_NAEGR</name>
<evidence type="ECO:0000256" key="2">
    <source>
        <dbReference type="ARBA" id="ARBA00022741"/>
    </source>
</evidence>
<dbReference type="PANTHER" id="PTHR10218:SF248">
    <property type="entry name" value="GUANINE NUCLEOTIDE-BINDING PROTEIN-LIKE ALPHA-11 SUBUNIT"/>
    <property type="match status" value="1"/>
</dbReference>
<feature type="binding site" evidence="6">
    <location>
        <position position="190"/>
    </location>
    <ligand>
        <name>Mg(2+)</name>
        <dbReference type="ChEBI" id="CHEBI:18420"/>
    </ligand>
</feature>